<dbReference type="Pfam" id="PF00903">
    <property type="entry name" value="Glyoxalase"/>
    <property type="match status" value="1"/>
</dbReference>
<dbReference type="Proteomes" id="UP001230035">
    <property type="component" value="Unassembled WGS sequence"/>
</dbReference>
<name>A0ABT6XQN8_9FLAO</name>
<dbReference type="EMBL" id="JASGBP010000004">
    <property type="protein sequence ID" value="MDI9257343.1"/>
    <property type="molecule type" value="Genomic_DNA"/>
</dbReference>
<dbReference type="GO" id="GO:0051213">
    <property type="term" value="F:dioxygenase activity"/>
    <property type="evidence" value="ECO:0007669"/>
    <property type="project" value="UniProtKB-KW"/>
</dbReference>
<comment type="caution">
    <text evidence="2">The sequence shown here is derived from an EMBL/GenBank/DDBJ whole genome shotgun (WGS) entry which is preliminary data.</text>
</comment>
<keyword evidence="2" id="KW-0560">Oxidoreductase</keyword>
<evidence type="ECO:0000313" key="2">
    <source>
        <dbReference type="EMBL" id="MDI9257343.1"/>
    </source>
</evidence>
<accession>A0ABT6XQN8</accession>
<proteinExistence type="predicted"/>
<dbReference type="InterPro" id="IPR004360">
    <property type="entry name" value="Glyas_Fos-R_dOase_dom"/>
</dbReference>
<evidence type="ECO:0000313" key="3">
    <source>
        <dbReference type="Proteomes" id="UP001230035"/>
    </source>
</evidence>
<protein>
    <submittedName>
        <fullName evidence="2">Extradiol dioxygenase</fullName>
    </submittedName>
</protein>
<keyword evidence="3" id="KW-1185">Reference proteome</keyword>
<dbReference type="SUPFAM" id="SSF54593">
    <property type="entry name" value="Glyoxalase/Bleomycin resistance protein/Dihydroxybiphenyl dioxygenase"/>
    <property type="match status" value="1"/>
</dbReference>
<dbReference type="Gene3D" id="3.10.180.10">
    <property type="entry name" value="2,3-Dihydroxybiphenyl 1,2-Dioxygenase, domain 1"/>
    <property type="match status" value="1"/>
</dbReference>
<organism evidence="2 3">
    <name type="scientific">Flavobacterium sedimenticola</name>
    <dbReference type="NCBI Taxonomy" id="3043286"/>
    <lineage>
        <taxon>Bacteria</taxon>
        <taxon>Pseudomonadati</taxon>
        <taxon>Bacteroidota</taxon>
        <taxon>Flavobacteriia</taxon>
        <taxon>Flavobacteriales</taxon>
        <taxon>Flavobacteriaceae</taxon>
        <taxon>Flavobacterium</taxon>
    </lineage>
</organism>
<dbReference type="InterPro" id="IPR029068">
    <property type="entry name" value="Glyas_Bleomycin-R_OHBP_Dase"/>
</dbReference>
<dbReference type="PANTHER" id="PTHR36503:SF2">
    <property type="entry name" value="BLR2408 PROTEIN"/>
    <property type="match status" value="1"/>
</dbReference>
<gene>
    <name evidence="2" type="ORF">QHT84_07935</name>
</gene>
<reference evidence="2 3" key="1">
    <citation type="submission" date="2023-05" db="EMBL/GenBank/DDBJ databases">
        <title>Flavobacterium sedimenti sp. nov., isolated from the sediment.</title>
        <authorList>
            <person name="Wu N."/>
        </authorList>
    </citation>
    <scope>NUCLEOTIDE SEQUENCE [LARGE SCALE GENOMIC DNA]</scope>
    <source>
        <strain evidence="2 3">YZ-48</strain>
    </source>
</reference>
<evidence type="ECO:0000259" key="1">
    <source>
        <dbReference type="Pfam" id="PF00903"/>
    </source>
</evidence>
<dbReference type="PANTHER" id="PTHR36503">
    <property type="entry name" value="BLR2520 PROTEIN"/>
    <property type="match status" value="1"/>
</dbReference>
<feature type="domain" description="Glyoxalase/fosfomycin resistance/dioxygenase" evidence="1">
    <location>
        <begin position="7"/>
        <end position="127"/>
    </location>
</feature>
<sequence>MTKEIWLNLPVKDVLKSRAFYEQIGFTFNPNDNPYDSTMQCMFVGQKNFVVMLFPEETLQKFSRIDLNDRSTTSQFLISIDAESREEIDHLTAKAKAAGATIFAEPEEIQGWMYGSGFTDLDGHRWNTLYMDHTKMPKE</sequence>
<dbReference type="RefSeq" id="WP_283239025.1">
    <property type="nucleotide sequence ID" value="NZ_JASGBP010000004.1"/>
</dbReference>
<keyword evidence="2" id="KW-0223">Dioxygenase</keyword>